<protein>
    <submittedName>
        <fullName evidence="3">TctA family transporter</fullName>
    </submittedName>
</protein>
<dbReference type="Pfam" id="PF01970">
    <property type="entry name" value="TctA"/>
    <property type="match status" value="1"/>
</dbReference>
<feature type="transmembrane region" description="Helical" evidence="1">
    <location>
        <begin position="466"/>
        <end position="487"/>
    </location>
</feature>
<feature type="transmembrane region" description="Helical" evidence="1">
    <location>
        <begin position="624"/>
        <end position="652"/>
    </location>
</feature>
<evidence type="ECO:0000313" key="3">
    <source>
        <dbReference type="EMBL" id="PWK54584.1"/>
    </source>
</evidence>
<dbReference type="EMBL" id="QGGV01000011">
    <property type="protein sequence ID" value="PWK54584.1"/>
    <property type="molecule type" value="Genomic_DNA"/>
</dbReference>
<evidence type="ECO:0000256" key="1">
    <source>
        <dbReference type="SAM" id="Phobius"/>
    </source>
</evidence>
<feature type="transmembrane region" description="Helical" evidence="1">
    <location>
        <begin position="358"/>
        <end position="381"/>
    </location>
</feature>
<gene>
    <name evidence="3" type="ORF">C8D95_11118</name>
</gene>
<dbReference type="PANTHER" id="PTHR35342:SF5">
    <property type="entry name" value="TRICARBOXYLIC TRANSPORT PROTEIN"/>
    <property type="match status" value="1"/>
</dbReference>
<reference evidence="3 4" key="1">
    <citation type="submission" date="2018-05" db="EMBL/GenBank/DDBJ databases">
        <title>Genomic Encyclopedia of Type Strains, Phase IV (KMG-IV): sequencing the most valuable type-strain genomes for metagenomic binning, comparative biology and taxonomic classification.</title>
        <authorList>
            <person name="Goeker M."/>
        </authorList>
    </citation>
    <scope>NUCLEOTIDE SEQUENCE [LARGE SCALE GENOMIC DNA]</scope>
    <source>
        <strain evidence="3 4">DSM 103371</strain>
    </source>
</reference>
<dbReference type="Proteomes" id="UP000245390">
    <property type="component" value="Unassembled WGS sequence"/>
</dbReference>
<name>A0A316G0V2_9RHOB</name>
<feature type="transmembrane region" description="Helical" evidence="1">
    <location>
        <begin position="538"/>
        <end position="558"/>
    </location>
</feature>
<feature type="transmembrane region" description="Helical" evidence="1">
    <location>
        <begin position="589"/>
        <end position="617"/>
    </location>
</feature>
<keyword evidence="1" id="KW-0472">Membrane</keyword>
<keyword evidence="1" id="KW-0812">Transmembrane</keyword>
<feature type="transmembrane region" description="Helical" evidence="1">
    <location>
        <begin position="25"/>
        <end position="58"/>
    </location>
</feature>
<feature type="transmembrane region" description="Helical" evidence="1">
    <location>
        <begin position="114"/>
        <end position="137"/>
    </location>
</feature>
<proteinExistence type="predicted"/>
<organism evidence="3 4">
    <name type="scientific">Silicimonas algicola</name>
    <dbReference type="NCBI Taxonomy" id="1826607"/>
    <lineage>
        <taxon>Bacteria</taxon>
        <taxon>Pseudomonadati</taxon>
        <taxon>Pseudomonadota</taxon>
        <taxon>Alphaproteobacteria</taxon>
        <taxon>Rhodobacterales</taxon>
        <taxon>Paracoccaceae</taxon>
    </lineage>
</organism>
<feature type="transmembrane region" description="Helical" evidence="1">
    <location>
        <begin position="175"/>
        <end position="196"/>
    </location>
</feature>
<feature type="transmembrane region" description="Helical" evidence="1">
    <location>
        <begin position="393"/>
        <end position="412"/>
    </location>
</feature>
<feature type="transmembrane region" description="Helical" evidence="1">
    <location>
        <begin position="324"/>
        <end position="346"/>
    </location>
</feature>
<comment type="caution">
    <text evidence="3">The sequence shown here is derived from an EMBL/GenBank/DDBJ whole genome shotgun (WGS) entry which is preliminary data.</text>
</comment>
<dbReference type="AlphaFoldDB" id="A0A316G0V2"/>
<keyword evidence="4" id="KW-1185">Reference proteome</keyword>
<evidence type="ECO:0000313" key="4">
    <source>
        <dbReference type="Proteomes" id="UP000245390"/>
    </source>
</evidence>
<keyword evidence="1" id="KW-1133">Transmembrane helix</keyword>
<feature type="domain" description="DUF112" evidence="2">
    <location>
        <begin position="25"/>
        <end position="442"/>
    </location>
</feature>
<dbReference type="InterPro" id="IPR002823">
    <property type="entry name" value="DUF112_TM"/>
</dbReference>
<sequence length="656" mass="69472">MIEMFDVLGTTALPAFVELFQIQHLLHLLFGVVLGLSVGLLPGLGGLTAMALVLPFIYGMDQTSALAMIIGMTSVTNTSDTFPSVLMGIPGSSSSQATVVDGYPLARKGQGARALSAAFMASMVGGVFGAFVLTFAVFFAKPILLMIGFGEQLLLVILALILVGMLTGPSVIKGLAGCGFGILVGCVGAATATAEYRMTYGSLYLSDGIPLVVLALGLFAIPEILEVLRTRERIAEEQLLGKGWLQGLKDTWIHKWIVLRCSAIGTIIGALPGIGGSVIDWVAYGHVVQTSKDKSQFGKGDIRGVIAPESANNAKEGGALIPTLLFGIPGSGTMALVLAAFTLIGITPGRQMVQENLSLTFTIIWSIAVANIFGAGIAFALASPISRLTAVRYRLLAPFLLSVVFFAAYQATQSWGDLLTMMAVGGIAIFLKRFGWSRPAFLIGFVLSSGLEAAFYRTAQIYGFSFLYRPVSIVLFLLVAVTGYMAWRSKTRVSDQVGDMEGKTPRRLPQVAFATVLLLVPLAVILDTWDLRFLGRVFPLTVAVITLMFISVGIYRLARAPDGASILFDGDLGLDTSGSDLTLWHGAGIIAGFAGLIAVLGFAVGSPVFVGLFLLGVARVRWPWAIFGAAAMAAFLYLLTSVLNVALVAPLIDWGF</sequence>
<dbReference type="PANTHER" id="PTHR35342">
    <property type="entry name" value="TRICARBOXYLIC TRANSPORT PROTEIN"/>
    <property type="match status" value="1"/>
</dbReference>
<feature type="transmembrane region" description="Helical" evidence="1">
    <location>
        <begin position="440"/>
        <end position="459"/>
    </location>
</feature>
<accession>A0A316G0V2</accession>
<feature type="transmembrane region" description="Helical" evidence="1">
    <location>
        <begin position="507"/>
        <end position="526"/>
    </location>
</feature>
<feature type="transmembrane region" description="Helical" evidence="1">
    <location>
        <begin position="208"/>
        <end position="228"/>
    </location>
</feature>
<feature type="transmembrane region" description="Helical" evidence="1">
    <location>
        <begin position="143"/>
        <end position="163"/>
    </location>
</feature>
<evidence type="ECO:0000259" key="2">
    <source>
        <dbReference type="Pfam" id="PF01970"/>
    </source>
</evidence>